<evidence type="ECO:0000313" key="2">
    <source>
        <dbReference type="Proteomes" id="UP000020766"/>
    </source>
</evidence>
<evidence type="ECO:0000313" key="1">
    <source>
        <dbReference type="EMBL" id="EXU78781.1"/>
    </source>
</evidence>
<dbReference type="GO" id="GO:0003677">
    <property type="term" value="F:DNA binding"/>
    <property type="evidence" value="ECO:0007669"/>
    <property type="project" value="InterPro"/>
</dbReference>
<organism evidence="1 2">
    <name type="scientific">Comamonas aquatica DA1877</name>
    <dbReference type="NCBI Taxonomy" id="1457173"/>
    <lineage>
        <taxon>Bacteria</taxon>
        <taxon>Pseudomonadati</taxon>
        <taxon>Pseudomonadota</taxon>
        <taxon>Betaproteobacteria</taxon>
        <taxon>Burkholderiales</taxon>
        <taxon>Comamonadaceae</taxon>
        <taxon>Comamonas</taxon>
    </lineage>
</organism>
<dbReference type="EMBL" id="JBOK01000027">
    <property type="protein sequence ID" value="EXU78781.1"/>
    <property type="molecule type" value="Genomic_DNA"/>
</dbReference>
<sequence length="161" mass="17269">MELNDAVRRMVRNYPGGIHAVCARMGKSPSTLDKEIRGAQGFKLGLADAQEIAVLCHDAKVPGALELLSLMAHAVDQTLLPLPTDDAPPMTLERLGKLMHECGDLVAVVTKAKADGNVCDNELKQCMAQWAQLVSAGHALMQGLQAKNRETMARWVEGGGV</sequence>
<accession>A0A014MAL6</accession>
<name>A0A014MAL6_9BURK</name>
<dbReference type="InterPro" id="IPR009679">
    <property type="entry name" value="Phage_186_CII-like"/>
</dbReference>
<reference evidence="1 2" key="1">
    <citation type="submission" date="2014-01" db="EMBL/GenBank/DDBJ databases">
        <title>Interspecies Systems Biology Uncovers Metabolites Affecting C. elegans Gene Expression and Life History Traits.</title>
        <authorList>
            <person name="Watson E."/>
            <person name="Macneil L.T."/>
            <person name="Ritter A.D."/>
            <person name="Yilmaz L.S."/>
            <person name="Rosebrock A.P."/>
            <person name="Caudy A.A."/>
            <person name="Walhout A.J."/>
        </authorList>
    </citation>
    <scope>NUCLEOTIDE SEQUENCE [LARGE SCALE GENOMIC DNA]</scope>
    <source>
        <strain evidence="1 2">DA1877</strain>
    </source>
</reference>
<keyword evidence="2" id="KW-1185">Reference proteome</keyword>
<dbReference type="RefSeq" id="WP_043387049.1">
    <property type="nucleotide sequence ID" value="NZ_JBOK01000027.1"/>
</dbReference>
<protein>
    <submittedName>
        <fullName evidence="1">Uncharacterized protein</fullName>
    </submittedName>
</protein>
<dbReference type="Proteomes" id="UP000020766">
    <property type="component" value="Unassembled WGS sequence"/>
</dbReference>
<gene>
    <name evidence="1" type="ORF">AX13_09840</name>
</gene>
<dbReference type="PATRIC" id="fig|1457173.3.peg.3374"/>
<proteinExistence type="predicted"/>
<comment type="caution">
    <text evidence="1">The sequence shown here is derived from an EMBL/GenBank/DDBJ whole genome shotgun (WGS) entry which is preliminary data.</text>
</comment>
<dbReference type="AlphaFoldDB" id="A0A014MAL6"/>
<dbReference type="Pfam" id="PF06892">
    <property type="entry name" value="Phage_CP76"/>
    <property type="match status" value="1"/>
</dbReference>